<evidence type="ECO:0000256" key="12">
    <source>
        <dbReference type="ARBA" id="ARBA00023136"/>
    </source>
</evidence>
<evidence type="ECO:0000256" key="1">
    <source>
        <dbReference type="ARBA" id="ARBA00004236"/>
    </source>
</evidence>
<evidence type="ECO:0000256" key="11">
    <source>
        <dbReference type="ARBA" id="ARBA00022989"/>
    </source>
</evidence>
<feature type="chain" id="PRO_5044568834" evidence="16">
    <location>
        <begin position="28"/>
        <end position="959"/>
    </location>
</feature>
<dbReference type="GO" id="GO:0004672">
    <property type="term" value="F:protein kinase activity"/>
    <property type="evidence" value="ECO:0007669"/>
    <property type="project" value="InterPro"/>
</dbReference>
<keyword evidence="4" id="KW-0433">Leucine-rich repeat</keyword>
<dbReference type="FunFam" id="3.80.10.10:FF:000095">
    <property type="entry name" value="LRR receptor-like serine/threonine-protein kinase GSO1"/>
    <property type="match status" value="1"/>
</dbReference>
<dbReference type="RefSeq" id="XP_031389433.1">
    <property type="nucleotide sequence ID" value="XM_031533573.1"/>
</dbReference>
<dbReference type="PANTHER" id="PTHR48056:SF17">
    <property type="entry name" value="LEUCINE-RICH REPEAT RECEPTOR PROTEIN KINASE EMS1"/>
    <property type="match status" value="1"/>
</dbReference>
<dbReference type="EMBL" id="MTKT01005556">
    <property type="protein sequence ID" value="OWM65739.1"/>
    <property type="molecule type" value="Genomic_DNA"/>
</dbReference>
<evidence type="ECO:0000256" key="15">
    <source>
        <dbReference type="SAM" id="Phobius"/>
    </source>
</evidence>
<dbReference type="Pfam" id="PF00560">
    <property type="entry name" value="LRR_1"/>
    <property type="match status" value="8"/>
</dbReference>
<accession>A0A218VZP3</accession>
<reference evidence="19" key="1">
    <citation type="journal article" date="2017" name="Plant J.">
        <title>The pomegranate (Punica granatum L.) genome and the genomics of punicalagin biosynthesis.</title>
        <authorList>
            <person name="Qin G."/>
            <person name="Xu C."/>
            <person name="Ming R."/>
            <person name="Tang H."/>
            <person name="Guyot R."/>
            <person name="Kramer E.M."/>
            <person name="Hu Y."/>
            <person name="Yi X."/>
            <person name="Qi Y."/>
            <person name="Xu X."/>
            <person name="Gao Z."/>
            <person name="Pan H."/>
            <person name="Jian J."/>
            <person name="Tian Y."/>
            <person name="Yue Z."/>
            <person name="Xu Y."/>
        </authorList>
    </citation>
    <scope>NUCLEOTIDE SEQUENCE [LARGE SCALE GENOMIC DNA]</scope>
    <source>
        <strain evidence="19">cv. Dabenzi</strain>
    </source>
</reference>
<feature type="signal peptide" evidence="16">
    <location>
        <begin position="1"/>
        <end position="27"/>
    </location>
</feature>
<dbReference type="Pfam" id="PF00069">
    <property type="entry name" value="Pkinase"/>
    <property type="match status" value="1"/>
</dbReference>
<evidence type="ECO:0000256" key="13">
    <source>
        <dbReference type="ARBA" id="ARBA00023170"/>
    </source>
</evidence>
<dbReference type="Proteomes" id="UP000197138">
    <property type="component" value="Unassembled WGS sequence"/>
</dbReference>
<evidence type="ECO:0000256" key="6">
    <source>
        <dbReference type="ARBA" id="ARBA00022692"/>
    </source>
</evidence>
<evidence type="ECO:0000256" key="9">
    <source>
        <dbReference type="ARBA" id="ARBA00022741"/>
    </source>
</evidence>
<dbReference type="Pfam" id="PF08263">
    <property type="entry name" value="LRRNT_2"/>
    <property type="match status" value="1"/>
</dbReference>
<dbReference type="PROSITE" id="PS51450">
    <property type="entry name" value="LRR"/>
    <property type="match status" value="2"/>
</dbReference>
<dbReference type="GO" id="GO:0033612">
    <property type="term" value="F:receptor serine/threonine kinase binding"/>
    <property type="evidence" value="ECO:0007669"/>
    <property type="project" value="TreeGrafter"/>
</dbReference>
<dbReference type="InterPro" id="IPR000719">
    <property type="entry name" value="Prot_kinase_dom"/>
</dbReference>
<dbReference type="FunFam" id="3.80.10.10:FF:000299">
    <property type="entry name" value="Piriformospora indica-insensitive protein 2"/>
    <property type="match status" value="1"/>
</dbReference>
<dbReference type="PRINTS" id="PR00019">
    <property type="entry name" value="LEURICHRPT"/>
</dbReference>
<keyword evidence="7 16" id="KW-0732">Signal</keyword>
<feature type="transmembrane region" description="Helical" evidence="15">
    <location>
        <begin position="613"/>
        <end position="639"/>
    </location>
</feature>
<sequence length="959" mass="103918">MSTSLLLISAAFQLQFLLFFFPDPAFSRLPPDQISVMTALSHQIPTTPAVTAALSLSWNISSEPDPCNWKRVTCSPDNSSITHLSLFGLSLSTPDILPTLCNISSLEALDLSDNDLSSIPPHFFSSCGSWLGLRLLNFSRNKLVGSLPAFAGHSLPQLEFLDLSHNSLDGTIGSQLDGLVSLRSLNLSSNSFGGSLPVPVGSSGAKFPALQDLKLSTNNFHGPIPPQIADYPSLVLIDLSFNSLNGTLPGTLGQLQDLQVLILSANDLSGPIPHTLSNLSKLSRFSANQNHFTGAVPSWLPRSLRSLDLSYNDLSGPIPSELLSPPSLSYVDLSFNRLEGQIPPNISPAMFRLRLGSNSLSGAIPSSAFLGLHSLTYLELDNNTFRGPIPIGLGHCRSLALLNLAKNRLFGPFPPELRNLSSLQVLKLQFNNLSGEIPGIIGSLTSLSQLNMSWNLLTGPIPSSISSLRNLTILNLQHNHLVGSIPDSIAHLDSLIELQLGSNRLNDPIPPMPPNLQIALNLSNNLFNGQIPSAVSQLKNLEVLDLSNNEFSGSIPESLTAMDALARLVLTNNRLSGIVPEFGPLVKLEIEGNNVTLRSHNRTTSSPKKRNSVALAIIIALASGILASILAAILVFSLWRRFCRVEDEHFQSGEDLPLPQVVRGTLLTTNRIHRSSIDFNRAMEAVTDPLKIIVKTRFSTYYKATMPSGMSYYVKKLNWSDKIFQLGNHDKFARELEGLGKLNNSNVMTPLAYVLSVDSAYLFYEYAQKGTLFDVFHGGSNELDWASRYSIAVGVAQGLAFLHDCSSGPILLLDLSSKSILLKSLKESQVGDIELCKVIDPSKSTGSLSTVAGSVGYIPPEYAYTMRMTTAGNVYSFGVVLVELVTGKPAVSEGTELAKWVLAKSSQWDRILDISVSRTSSAVRSQMLNVLKIALSCVSPSPEARPKMKSVLRMLLNAR</sequence>
<dbReference type="Proteomes" id="UP000515151">
    <property type="component" value="Chromosome 3"/>
</dbReference>
<name>A0A218VZP3_PUNGR</name>
<dbReference type="AlphaFoldDB" id="A0A218VZP3"/>
<dbReference type="PANTHER" id="PTHR48056">
    <property type="entry name" value="LRR RECEPTOR-LIKE SERINE/THREONINE-PROTEIN KINASE-RELATED"/>
    <property type="match status" value="1"/>
</dbReference>
<evidence type="ECO:0000256" key="7">
    <source>
        <dbReference type="ARBA" id="ARBA00022729"/>
    </source>
</evidence>
<dbReference type="FunFam" id="3.30.200.20:FF:000454">
    <property type="entry name" value="Leucine-rich repeat receptor-like tyrosine-protein kinase PXC3"/>
    <property type="match status" value="1"/>
</dbReference>
<evidence type="ECO:0000313" key="18">
    <source>
        <dbReference type="EMBL" id="OWM65739.1"/>
    </source>
</evidence>
<keyword evidence="9" id="KW-0547">Nucleotide-binding</keyword>
<proteinExistence type="predicted"/>
<evidence type="ECO:0000256" key="16">
    <source>
        <dbReference type="SAM" id="SignalP"/>
    </source>
</evidence>
<evidence type="ECO:0000256" key="10">
    <source>
        <dbReference type="ARBA" id="ARBA00022840"/>
    </source>
</evidence>
<dbReference type="Gene3D" id="3.80.10.10">
    <property type="entry name" value="Ribonuclease Inhibitor"/>
    <property type="match status" value="3"/>
</dbReference>
<reference evidence="20" key="3">
    <citation type="journal article" date="2020" name="Plant Biotechnol. J.">
        <title>The pomegranate (Punica granatum L.) draft genome dissects genetic divergence between soft- and hard-seeded cultivars.</title>
        <authorList>
            <person name="Luo X."/>
            <person name="Li H."/>
            <person name="Wu Z."/>
            <person name="Yao W."/>
            <person name="Zhao P."/>
            <person name="Cao D."/>
            <person name="Yu H."/>
            <person name="Li K."/>
            <person name="Poudel K."/>
            <person name="Zhao D."/>
            <person name="Zhang F."/>
            <person name="Xia X."/>
            <person name="Chen L."/>
            <person name="Wang Q."/>
            <person name="Jing D."/>
            <person name="Cao S."/>
        </authorList>
    </citation>
    <scope>NUCLEOTIDE SEQUENCE [LARGE SCALE GENOMIC DNA]</scope>
</reference>
<comment type="subcellular location">
    <subcellularLocation>
        <location evidence="1">Cell membrane</location>
    </subcellularLocation>
    <subcellularLocation>
        <location evidence="2">Membrane</location>
        <topology evidence="2">Single-pass type I membrane protein</topology>
    </subcellularLocation>
</comment>
<keyword evidence="8" id="KW-0677">Repeat</keyword>
<evidence type="ECO:0000256" key="3">
    <source>
        <dbReference type="ARBA" id="ARBA00022475"/>
    </source>
</evidence>
<dbReference type="GO" id="GO:0005886">
    <property type="term" value="C:plasma membrane"/>
    <property type="evidence" value="ECO:0007669"/>
    <property type="project" value="UniProtKB-SubCell"/>
</dbReference>
<evidence type="ECO:0000259" key="17">
    <source>
        <dbReference type="PROSITE" id="PS50011"/>
    </source>
</evidence>
<dbReference type="SMART" id="SM00369">
    <property type="entry name" value="LRR_TYP"/>
    <property type="match status" value="10"/>
</dbReference>
<dbReference type="SUPFAM" id="SSF52058">
    <property type="entry name" value="L domain-like"/>
    <property type="match status" value="1"/>
</dbReference>
<evidence type="ECO:0000256" key="2">
    <source>
        <dbReference type="ARBA" id="ARBA00004479"/>
    </source>
</evidence>
<keyword evidence="20" id="KW-1185">Reference proteome</keyword>
<dbReference type="SUPFAM" id="SSF52047">
    <property type="entry name" value="RNI-like"/>
    <property type="match status" value="1"/>
</dbReference>
<evidence type="ECO:0000256" key="8">
    <source>
        <dbReference type="ARBA" id="ARBA00022737"/>
    </source>
</evidence>
<reference evidence="21" key="4">
    <citation type="submission" date="2025-04" db="UniProtKB">
        <authorList>
            <consortium name="RefSeq"/>
        </authorList>
    </citation>
    <scope>IDENTIFICATION</scope>
    <source>
        <tissue evidence="21">Leaf</tissue>
    </source>
</reference>
<feature type="domain" description="Protein kinase" evidence="17">
    <location>
        <begin position="687"/>
        <end position="959"/>
    </location>
</feature>
<keyword evidence="6 15" id="KW-0812">Transmembrane</keyword>
<evidence type="ECO:0000256" key="5">
    <source>
        <dbReference type="ARBA" id="ARBA00022679"/>
    </source>
</evidence>
<dbReference type="Gene3D" id="3.30.200.20">
    <property type="entry name" value="Phosphorylase Kinase, domain 1"/>
    <property type="match status" value="1"/>
</dbReference>
<dbReference type="InterPro" id="IPR050647">
    <property type="entry name" value="Plant_LRR-RLKs"/>
</dbReference>
<keyword evidence="10" id="KW-0067">ATP-binding</keyword>
<protein>
    <submittedName>
        <fullName evidence="21">Probable LRR receptor-like serine/threonine-protein kinase At1g34110</fullName>
    </submittedName>
</protein>
<dbReference type="GeneID" id="116202061"/>
<dbReference type="InterPro" id="IPR003591">
    <property type="entry name" value="Leu-rich_rpt_typical-subtyp"/>
</dbReference>
<keyword evidence="13" id="KW-0675">Receptor</keyword>
<keyword evidence="12 15" id="KW-0472">Membrane</keyword>
<dbReference type="SUPFAM" id="SSF56112">
    <property type="entry name" value="Protein kinase-like (PK-like)"/>
    <property type="match status" value="1"/>
</dbReference>
<keyword evidence="11 15" id="KW-1133">Transmembrane helix</keyword>
<dbReference type="InterPro" id="IPR013210">
    <property type="entry name" value="LRR_N_plant-typ"/>
</dbReference>
<evidence type="ECO:0000313" key="19">
    <source>
        <dbReference type="Proteomes" id="UP000197138"/>
    </source>
</evidence>
<organism evidence="18 19">
    <name type="scientific">Punica granatum</name>
    <name type="common">Pomegranate</name>
    <dbReference type="NCBI Taxonomy" id="22663"/>
    <lineage>
        <taxon>Eukaryota</taxon>
        <taxon>Viridiplantae</taxon>
        <taxon>Streptophyta</taxon>
        <taxon>Embryophyta</taxon>
        <taxon>Tracheophyta</taxon>
        <taxon>Spermatophyta</taxon>
        <taxon>Magnoliopsida</taxon>
        <taxon>eudicotyledons</taxon>
        <taxon>Gunneridae</taxon>
        <taxon>Pentapetalae</taxon>
        <taxon>rosids</taxon>
        <taxon>malvids</taxon>
        <taxon>Myrtales</taxon>
        <taxon>Lythraceae</taxon>
        <taxon>Punica</taxon>
    </lineage>
</organism>
<dbReference type="FunFam" id="1.10.510.10:FF:000388">
    <property type="entry name" value="Leucine-rich repeat receptor-like tyrosine-protein kinase PXC3"/>
    <property type="match status" value="1"/>
</dbReference>
<dbReference type="InterPro" id="IPR001611">
    <property type="entry name" value="Leu-rich_rpt"/>
</dbReference>
<evidence type="ECO:0000256" key="14">
    <source>
        <dbReference type="ARBA" id="ARBA00023180"/>
    </source>
</evidence>
<reference evidence="18" key="2">
    <citation type="submission" date="2017-06" db="EMBL/GenBank/DDBJ databases">
        <title>The pomegranate genome and the genomics of punicalagin biosynthesis.</title>
        <authorList>
            <person name="Xu C."/>
        </authorList>
    </citation>
    <scope>NUCLEOTIDE SEQUENCE [LARGE SCALE GENOMIC DNA]</scope>
    <source>
        <tissue evidence="18">Fresh leaf</tissue>
    </source>
</reference>
<dbReference type="GO" id="GO:0005524">
    <property type="term" value="F:ATP binding"/>
    <property type="evidence" value="ECO:0007669"/>
    <property type="project" value="UniProtKB-KW"/>
</dbReference>
<gene>
    <name evidence="21" type="primary">LOC116202061</name>
    <name evidence="18" type="ORF">CDL15_Pgr015163</name>
</gene>
<dbReference type="FunFam" id="3.80.10.10:FF:000512">
    <property type="entry name" value="Leucine-rich repeat receptor-like serine/threonine-protein kinase BAM3"/>
    <property type="match status" value="1"/>
</dbReference>
<keyword evidence="5" id="KW-0808">Transferase</keyword>
<dbReference type="Gene3D" id="1.10.510.10">
    <property type="entry name" value="Transferase(Phosphotransferase) domain 1"/>
    <property type="match status" value="1"/>
</dbReference>
<evidence type="ECO:0000313" key="21">
    <source>
        <dbReference type="RefSeq" id="XP_031389433.1"/>
    </source>
</evidence>
<keyword evidence="3" id="KW-1003">Cell membrane</keyword>
<dbReference type="InterPro" id="IPR032675">
    <property type="entry name" value="LRR_dom_sf"/>
</dbReference>
<keyword evidence="14" id="KW-0325">Glycoprotein</keyword>
<dbReference type="InterPro" id="IPR011009">
    <property type="entry name" value="Kinase-like_dom_sf"/>
</dbReference>
<dbReference type="OrthoDB" id="4062651at2759"/>
<evidence type="ECO:0000313" key="20">
    <source>
        <dbReference type="Proteomes" id="UP000515151"/>
    </source>
</evidence>
<evidence type="ECO:0000256" key="4">
    <source>
        <dbReference type="ARBA" id="ARBA00022614"/>
    </source>
</evidence>
<dbReference type="Pfam" id="PF13855">
    <property type="entry name" value="LRR_8"/>
    <property type="match status" value="3"/>
</dbReference>
<dbReference type="PROSITE" id="PS50011">
    <property type="entry name" value="PROTEIN_KINASE_DOM"/>
    <property type="match status" value="1"/>
</dbReference>